<keyword evidence="1" id="KW-1133">Transmembrane helix</keyword>
<dbReference type="PANTHER" id="PTHR37314">
    <property type="entry name" value="SLR0142 PROTEIN"/>
    <property type="match status" value="1"/>
</dbReference>
<evidence type="ECO:0000313" key="2">
    <source>
        <dbReference type="EMBL" id="SFG54034.1"/>
    </source>
</evidence>
<dbReference type="PANTHER" id="PTHR37314:SF4">
    <property type="entry name" value="UPF0700 TRANSMEMBRANE PROTEIN YOAK"/>
    <property type="match status" value="1"/>
</dbReference>
<proteinExistence type="predicted"/>
<evidence type="ECO:0000256" key="1">
    <source>
        <dbReference type="SAM" id="Phobius"/>
    </source>
</evidence>
<feature type="transmembrane region" description="Helical" evidence="1">
    <location>
        <begin position="192"/>
        <end position="209"/>
    </location>
</feature>
<keyword evidence="1" id="KW-0812">Transmembrane</keyword>
<dbReference type="AlphaFoldDB" id="A0A1I2SMQ4"/>
<feature type="transmembrane region" description="Helical" evidence="1">
    <location>
        <begin position="67"/>
        <end position="91"/>
    </location>
</feature>
<organism evidence="2 3">
    <name type="scientific">Actinopolymorpha cephalotaxi</name>
    <dbReference type="NCBI Taxonomy" id="504797"/>
    <lineage>
        <taxon>Bacteria</taxon>
        <taxon>Bacillati</taxon>
        <taxon>Actinomycetota</taxon>
        <taxon>Actinomycetes</taxon>
        <taxon>Propionibacteriales</taxon>
        <taxon>Actinopolymorphaceae</taxon>
        <taxon>Actinopolymorpha</taxon>
    </lineage>
</organism>
<evidence type="ECO:0000313" key="3">
    <source>
        <dbReference type="Proteomes" id="UP000199052"/>
    </source>
</evidence>
<sequence length="246" mass="25230">MMARQTRNVPDDSTQSQMRISIVLLALTVTSAAVDAVTFLALGHAFATLVTGNVLLLGFAVVRGGPVLGPALAVTAFVVGVAAAHAVIVRVSTRGRRWFIAALAAETAVICSAGIYAAAVSGSQGLPAHAKPVVIVLLACAMGWRNRAMVDVDIPEMPTTVAQTTLVKTISDLLPFHSGTARASALTRARRAATILGMFTGAAAGTLLLRLGPGPTLLVVAGIEAAVTAIYARTPRLRPPAVAEPP</sequence>
<feature type="transmembrane region" description="Helical" evidence="1">
    <location>
        <begin position="126"/>
        <end position="144"/>
    </location>
</feature>
<feature type="transmembrane region" description="Helical" evidence="1">
    <location>
        <begin position="21"/>
        <end position="47"/>
    </location>
</feature>
<dbReference type="InterPro" id="IPR010699">
    <property type="entry name" value="DUF1275"/>
</dbReference>
<protein>
    <submittedName>
        <fullName evidence="2">Uncharacterized membrane protein YoaK, UPF0700 family</fullName>
    </submittedName>
</protein>
<dbReference type="OrthoDB" id="4272751at2"/>
<dbReference type="Proteomes" id="UP000199052">
    <property type="component" value="Unassembled WGS sequence"/>
</dbReference>
<reference evidence="2 3" key="1">
    <citation type="submission" date="2016-10" db="EMBL/GenBank/DDBJ databases">
        <authorList>
            <person name="de Groot N.N."/>
        </authorList>
    </citation>
    <scope>NUCLEOTIDE SEQUENCE [LARGE SCALE GENOMIC DNA]</scope>
    <source>
        <strain evidence="2 3">CPCC 202808</strain>
    </source>
</reference>
<feature type="transmembrane region" description="Helical" evidence="1">
    <location>
        <begin position="98"/>
        <end position="120"/>
    </location>
</feature>
<dbReference type="Pfam" id="PF06912">
    <property type="entry name" value="DUF1275"/>
    <property type="match status" value="1"/>
</dbReference>
<keyword evidence="1" id="KW-0472">Membrane</keyword>
<accession>A0A1I2SMQ4</accession>
<gene>
    <name evidence="2" type="ORF">SAMN05421678_106284</name>
</gene>
<name>A0A1I2SMQ4_9ACTN</name>
<dbReference type="EMBL" id="FOOI01000006">
    <property type="protein sequence ID" value="SFG54034.1"/>
    <property type="molecule type" value="Genomic_DNA"/>
</dbReference>